<keyword evidence="2" id="KW-1185">Reference proteome</keyword>
<evidence type="ECO:0000313" key="2">
    <source>
        <dbReference type="Proteomes" id="UP001164653"/>
    </source>
</evidence>
<organism evidence="1 2">
    <name type="scientific">Dyadobacter pollutisoli</name>
    <dbReference type="NCBI Taxonomy" id="2910158"/>
    <lineage>
        <taxon>Bacteria</taxon>
        <taxon>Pseudomonadati</taxon>
        <taxon>Bacteroidota</taxon>
        <taxon>Cytophagia</taxon>
        <taxon>Cytophagales</taxon>
        <taxon>Spirosomataceae</taxon>
        <taxon>Dyadobacter</taxon>
    </lineage>
</organism>
<proteinExistence type="predicted"/>
<protein>
    <submittedName>
        <fullName evidence="1">Uncharacterized protein</fullName>
    </submittedName>
</protein>
<dbReference type="AlphaFoldDB" id="A0A9E8N785"/>
<dbReference type="EMBL" id="CP112998">
    <property type="protein sequence ID" value="WAC09222.1"/>
    <property type="molecule type" value="Genomic_DNA"/>
</dbReference>
<accession>A0A9E8N785</accession>
<gene>
    <name evidence="1" type="ORF">ON006_15830</name>
</gene>
<dbReference type="RefSeq" id="WP_244822951.1">
    <property type="nucleotide sequence ID" value="NZ_CP112998.1"/>
</dbReference>
<sequence length="116" mass="12943">MKKENKLVVKLLDALAAKHSHMSFLYGYDESLNQHIIEVAPTESYENEQYLLDEANATAEFLSNFPHQGILFISNDPYLKVAEPIYNSAANVRKVKLKRSASLGIFQGNSGKGLAK</sequence>
<dbReference type="KEGG" id="dpf:ON006_15830"/>
<dbReference type="Proteomes" id="UP001164653">
    <property type="component" value="Chromosome"/>
</dbReference>
<evidence type="ECO:0000313" key="1">
    <source>
        <dbReference type="EMBL" id="WAC09222.1"/>
    </source>
</evidence>
<name>A0A9E8N785_9BACT</name>
<reference evidence="1" key="1">
    <citation type="submission" date="2022-11" db="EMBL/GenBank/DDBJ databases">
        <title>Dyadobacter pollutisoli sp. nov., isolated from plastic dumped soil.</title>
        <authorList>
            <person name="Kim J.M."/>
            <person name="Kim K.R."/>
            <person name="Lee J.K."/>
            <person name="Hao L."/>
            <person name="Jeon C.O."/>
        </authorList>
    </citation>
    <scope>NUCLEOTIDE SEQUENCE</scope>
    <source>
        <strain evidence="1">U1</strain>
    </source>
</reference>